<sequence length="30" mass="3395">MELLTKKGSGKGTISYLMKNSLPKKRNSKR</sequence>
<feature type="region of interest" description="Disordered" evidence="1">
    <location>
        <begin position="1"/>
        <end position="30"/>
    </location>
</feature>
<reference evidence="2" key="2">
    <citation type="journal article" date="2015" name="Data Brief">
        <title>Shoot transcriptome of the giant reed, Arundo donax.</title>
        <authorList>
            <person name="Barrero R.A."/>
            <person name="Guerrero F.D."/>
            <person name="Moolhuijzen P."/>
            <person name="Goolsby J.A."/>
            <person name="Tidwell J."/>
            <person name="Bellgard S.E."/>
            <person name="Bellgard M.I."/>
        </authorList>
    </citation>
    <scope>NUCLEOTIDE SEQUENCE</scope>
    <source>
        <tissue evidence="2">Shoot tissue taken approximately 20 cm above the soil surface</tissue>
    </source>
</reference>
<accession>A0A0A9G5J2</accession>
<proteinExistence type="predicted"/>
<evidence type="ECO:0000256" key="1">
    <source>
        <dbReference type="SAM" id="MobiDB-lite"/>
    </source>
</evidence>
<protein>
    <submittedName>
        <fullName evidence="2">Uncharacterized protein</fullName>
    </submittedName>
</protein>
<name>A0A0A9G5J2_ARUDO</name>
<dbReference type="EMBL" id="GBRH01181968">
    <property type="protein sequence ID" value="JAE15928.1"/>
    <property type="molecule type" value="Transcribed_RNA"/>
</dbReference>
<organism evidence="2">
    <name type="scientific">Arundo donax</name>
    <name type="common">Giant reed</name>
    <name type="synonym">Donax arundinaceus</name>
    <dbReference type="NCBI Taxonomy" id="35708"/>
    <lineage>
        <taxon>Eukaryota</taxon>
        <taxon>Viridiplantae</taxon>
        <taxon>Streptophyta</taxon>
        <taxon>Embryophyta</taxon>
        <taxon>Tracheophyta</taxon>
        <taxon>Spermatophyta</taxon>
        <taxon>Magnoliopsida</taxon>
        <taxon>Liliopsida</taxon>
        <taxon>Poales</taxon>
        <taxon>Poaceae</taxon>
        <taxon>PACMAD clade</taxon>
        <taxon>Arundinoideae</taxon>
        <taxon>Arundineae</taxon>
        <taxon>Arundo</taxon>
    </lineage>
</organism>
<reference evidence="2" key="1">
    <citation type="submission" date="2014-09" db="EMBL/GenBank/DDBJ databases">
        <authorList>
            <person name="Magalhaes I.L.F."/>
            <person name="Oliveira U."/>
            <person name="Santos F.R."/>
            <person name="Vidigal T.H.D.A."/>
            <person name="Brescovit A.D."/>
            <person name="Santos A.J."/>
        </authorList>
    </citation>
    <scope>NUCLEOTIDE SEQUENCE</scope>
    <source>
        <tissue evidence="2">Shoot tissue taken approximately 20 cm above the soil surface</tissue>
    </source>
</reference>
<evidence type="ECO:0000313" key="2">
    <source>
        <dbReference type="EMBL" id="JAE15928.1"/>
    </source>
</evidence>
<dbReference type="AlphaFoldDB" id="A0A0A9G5J2"/>